<dbReference type="GO" id="GO:0042907">
    <property type="term" value="F:xanthine transmembrane transporter activity"/>
    <property type="evidence" value="ECO:0007669"/>
    <property type="project" value="TreeGrafter"/>
</dbReference>
<evidence type="ECO:0000256" key="8">
    <source>
        <dbReference type="SAM" id="Phobius"/>
    </source>
</evidence>
<dbReference type="GO" id="GO:0000324">
    <property type="term" value="C:fungal-type vacuole"/>
    <property type="evidence" value="ECO:0007669"/>
    <property type="project" value="TreeGrafter"/>
</dbReference>
<feature type="transmembrane region" description="Helical" evidence="8">
    <location>
        <begin position="204"/>
        <end position="225"/>
    </location>
</feature>
<dbReference type="Pfam" id="PF00860">
    <property type="entry name" value="Xan_ur_permease"/>
    <property type="match status" value="1"/>
</dbReference>
<evidence type="ECO:0000313" key="10">
    <source>
        <dbReference type="Proteomes" id="UP001385951"/>
    </source>
</evidence>
<feature type="region of interest" description="Disordered" evidence="7">
    <location>
        <begin position="1"/>
        <end position="38"/>
    </location>
</feature>
<comment type="subcellular location">
    <subcellularLocation>
        <location evidence="1">Membrane</location>
        <topology evidence="1">Multi-pass membrane protein</topology>
    </subcellularLocation>
</comment>
<evidence type="ECO:0000256" key="1">
    <source>
        <dbReference type="ARBA" id="ARBA00004141"/>
    </source>
</evidence>
<evidence type="ECO:0000256" key="3">
    <source>
        <dbReference type="ARBA" id="ARBA00022448"/>
    </source>
</evidence>
<keyword evidence="3" id="KW-0813">Transport</keyword>
<comment type="caution">
    <text evidence="9">The sequence shown here is derived from an EMBL/GenBank/DDBJ whole genome shotgun (WGS) entry which is preliminary data.</text>
</comment>
<dbReference type="GO" id="GO:0005886">
    <property type="term" value="C:plasma membrane"/>
    <property type="evidence" value="ECO:0007669"/>
    <property type="project" value="TreeGrafter"/>
</dbReference>
<sequence>MSSNGSITKEQPEPISAPSTHLESRHDAHGSPLRTRVSKLRRKVTTRHGWFGDYNYAWLCTPTLPFHFGKSKPRRRMPPFYALDSELPLLLAMTCGLQHALAMLAGLITPPIIFASALSLDAETSSYMISASLIGCGILSLVQMSRIRIWRDYYLGTGLITVVGTSFATLSTANAIFNAMYADGTCPMITTADGTVTRGACPDAYGKVLGTSLICSFLEIFMSFIPSRKLQKIFPHS</sequence>
<keyword evidence="5 8" id="KW-1133">Transmembrane helix</keyword>
<dbReference type="PANTHER" id="PTHR42810:SF2">
    <property type="entry name" value="PURINE PERMEASE C1399.01C-RELATED"/>
    <property type="match status" value="1"/>
</dbReference>
<feature type="transmembrane region" description="Helical" evidence="8">
    <location>
        <begin position="154"/>
        <end position="177"/>
    </location>
</feature>
<keyword evidence="6 8" id="KW-0472">Membrane</keyword>
<evidence type="ECO:0000313" key="9">
    <source>
        <dbReference type="EMBL" id="KAK7681943.1"/>
    </source>
</evidence>
<dbReference type="Proteomes" id="UP001385951">
    <property type="component" value="Unassembled WGS sequence"/>
</dbReference>
<name>A0AAW0FLB2_9APHY</name>
<dbReference type="InterPro" id="IPR006043">
    <property type="entry name" value="NCS2"/>
</dbReference>
<evidence type="ECO:0000256" key="2">
    <source>
        <dbReference type="ARBA" id="ARBA00008821"/>
    </source>
</evidence>
<proteinExistence type="inferred from homology"/>
<organism evidence="9 10">
    <name type="scientific">Cerrena zonata</name>
    <dbReference type="NCBI Taxonomy" id="2478898"/>
    <lineage>
        <taxon>Eukaryota</taxon>
        <taxon>Fungi</taxon>
        <taxon>Dikarya</taxon>
        <taxon>Basidiomycota</taxon>
        <taxon>Agaricomycotina</taxon>
        <taxon>Agaricomycetes</taxon>
        <taxon>Polyporales</taxon>
        <taxon>Cerrenaceae</taxon>
        <taxon>Cerrena</taxon>
    </lineage>
</organism>
<keyword evidence="4 8" id="KW-0812">Transmembrane</keyword>
<keyword evidence="10" id="KW-1185">Reference proteome</keyword>
<evidence type="ECO:0000256" key="7">
    <source>
        <dbReference type="SAM" id="MobiDB-lite"/>
    </source>
</evidence>
<dbReference type="AlphaFoldDB" id="A0AAW0FLB2"/>
<evidence type="ECO:0000256" key="6">
    <source>
        <dbReference type="ARBA" id="ARBA00023136"/>
    </source>
</evidence>
<evidence type="ECO:0000256" key="5">
    <source>
        <dbReference type="ARBA" id="ARBA00022989"/>
    </source>
</evidence>
<protein>
    <submittedName>
        <fullName evidence="9">Uncharacterized protein</fullName>
    </submittedName>
</protein>
<evidence type="ECO:0000256" key="4">
    <source>
        <dbReference type="ARBA" id="ARBA00022692"/>
    </source>
</evidence>
<gene>
    <name evidence="9" type="ORF">QCA50_014905</name>
</gene>
<reference evidence="9 10" key="1">
    <citation type="submission" date="2022-09" db="EMBL/GenBank/DDBJ databases">
        <authorList>
            <person name="Palmer J.M."/>
        </authorList>
    </citation>
    <scope>NUCLEOTIDE SEQUENCE [LARGE SCALE GENOMIC DNA]</scope>
    <source>
        <strain evidence="9 10">DSM 7382</strain>
    </source>
</reference>
<dbReference type="EMBL" id="JASBNA010000038">
    <property type="protein sequence ID" value="KAK7681943.1"/>
    <property type="molecule type" value="Genomic_DNA"/>
</dbReference>
<comment type="similarity">
    <text evidence="2">Belongs to the nucleobase:cation symporter-2 (NCS2) (TC 2.A.40) family.</text>
</comment>
<dbReference type="PANTHER" id="PTHR42810">
    <property type="entry name" value="PURINE PERMEASE C1399.01C-RELATED"/>
    <property type="match status" value="1"/>
</dbReference>
<feature type="transmembrane region" description="Helical" evidence="8">
    <location>
        <begin position="124"/>
        <end position="142"/>
    </location>
</feature>
<accession>A0AAW0FLB2</accession>